<evidence type="ECO:0000313" key="3">
    <source>
        <dbReference type="Proteomes" id="UP000031967"/>
    </source>
</evidence>
<evidence type="ECO:0000256" key="1">
    <source>
        <dbReference type="SAM" id="MobiDB-lite"/>
    </source>
</evidence>
<evidence type="ECO:0008006" key="4">
    <source>
        <dbReference type="Google" id="ProtNLM"/>
    </source>
</evidence>
<reference evidence="2 3" key="1">
    <citation type="submission" date="2014-12" db="EMBL/GenBank/DDBJ databases">
        <title>Draft genome sequence of Paenibacillus kamchatkensis strain B-2647.</title>
        <authorList>
            <person name="Karlyshev A.V."/>
            <person name="Kudryashova E.B."/>
        </authorList>
    </citation>
    <scope>NUCLEOTIDE SEQUENCE [LARGE SCALE GENOMIC DNA]</scope>
    <source>
        <strain evidence="2 3">VKM B-2647</strain>
    </source>
</reference>
<feature type="compositionally biased region" description="Low complexity" evidence="1">
    <location>
        <begin position="54"/>
        <end position="76"/>
    </location>
</feature>
<accession>A0ABR5AC12</accession>
<organism evidence="2 3">
    <name type="scientific">Gordoniibacillus kamchatkensis</name>
    <dbReference type="NCBI Taxonomy" id="1590651"/>
    <lineage>
        <taxon>Bacteria</taxon>
        <taxon>Bacillati</taxon>
        <taxon>Bacillota</taxon>
        <taxon>Bacilli</taxon>
        <taxon>Bacillales</taxon>
        <taxon>Paenibacillaceae</taxon>
        <taxon>Gordoniibacillus</taxon>
    </lineage>
</organism>
<proteinExistence type="predicted"/>
<name>A0ABR5AC12_9BACL</name>
<dbReference type="EMBL" id="JXAK01000087">
    <property type="protein sequence ID" value="KIL37917.1"/>
    <property type="molecule type" value="Genomic_DNA"/>
</dbReference>
<feature type="region of interest" description="Disordered" evidence="1">
    <location>
        <begin position="31"/>
        <end position="93"/>
    </location>
</feature>
<dbReference type="RefSeq" id="WP_041052207.1">
    <property type="nucleotide sequence ID" value="NZ_JXAK01000087.1"/>
</dbReference>
<protein>
    <recommendedName>
        <fullName evidence="4">Translation initiation factor IF-2</fullName>
    </recommendedName>
</protein>
<dbReference type="Proteomes" id="UP000031967">
    <property type="component" value="Unassembled WGS sequence"/>
</dbReference>
<keyword evidence="3" id="KW-1185">Reference proteome</keyword>
<gene>
    <name evidence="2" type="ORF">SD70_29845</name>
</gene>
<comment type="caution">
    <text evidence="2">The sequence shown here is derived from an EMBL/GenBank/DDBJ whole genome shotgun (WGS) entry which is preliminary data.</text>
</comment>
<sequence length="127" mass="13329">MRRFYTRMAMFVLLVGFCIFFGVDIANRGMERIQGPQPPAGPSGAVRTAVPVQPVRAGPAPASRAAAATPALAPGTAAPPAPPKPDPVRADRDEALNYVGNKVGDLLQIAAHHTIRLVVSFFSSLIG</sequence>
<evidence type="ECO:0000313" key="2">
    <source>
        <dbReference type="EMBL" id="KIL37917.1"/>
    </source>
</evidence>